<gene>
    <name evidence="2" type="ORF">GCM10007907_07980</name>
</gene>
<name>A0ABQ5YEF7_9NEIS</name>
<evidence type="ECO:0000256" key="1">
    <source>
        <dbReference type="PROSITE-ProRule" id="PRU00339"/>
    </source>
</evidence>
<dbReference type="Pfam" id="PF13432">
    <property type="entry name" value="TPR_16"/>
    <property type="match status" value="1"/>
</dbReference>
<comment type="caution">
    <text evidence="2">The sequence shown here is derived from an EMBL/GenBank/DDBJ whole genome shotgun (WGS) entry which is preliminary data.</text>
</comment>
<dbReference type="InterPro" id="IPR019734">
    <property type="entry name" value="TPR_rpt"/>
</dbReference>
<feature type="repeat" description="TPR" evidence="1">
    <location>
        <begin position="16"/>
        <end position="49"/>
    </location>
</feature>
<sequence>MIAQLEKLLDGPRDGALLRFSLGNEYLKAGQAAQAASYYRDALVHDPAYSAAYKGLGKALEQAGQPQEALATYEQGIATATARGDMQAAREMTVFAKRLRKAQQGSQP</sequence>
<accession>A0ABQ5YEF7</accession>
<dbReference type="PROSITE" id="PS50005">
    <property type="entry name" value="TPR"/>
    <property type="match status" value="1"/>
</dbReference>
<dbReference type="EMBL" id="BSOG01000001">
    <property type="protein sequence ID" value="GLR12008.1"/>
    <property type="molecule type" value="Genomic_DNA"/>
</dbReference>
<keyword evidence="3" id="KW-1185">Reference proteome</keyword>
<evidence type="ECO:0000313" key="3">
    <source>
        <dbReference type="Proteomes" id="UP001156706"/>
    </source>
</evidence>
<keyword evidence="1" id="KW-0802">TPR repeat</keyword>
<dbReference type="Proteomes" id="UP001156706">
    <property type="component" value="Unassembled WGS sequence"/>
</dbReference>
<dbReference type="Gene3D" id="1.25.40.10">
    <property type="entry name" value="Tetratricopeptide repeat domain"/>
    <property type="match status" value="1"/>
</dbReference>
<protein>
    <submittedName>
        <fullName evidence="2">TPR repeat-containing protein</fullName>
    </submittedName>
</protein>
<dbReference type="SUPFAM" id="SSF48452">
    <property type="entry name" value="TPR-like"/>
    <property type="match status" value="1"/>
</dbReference>
<dbReference type="SMART" id="SM00028">
    <property type="entry name" value="TPR"/>
    <property type="match status" value="2"/>
</dbReference>
<proteinExistence type="predicted"/>
<dbReference type="RefSeq" id="WP_284195147.1">
    <property type="nucleotide sequence ID" value="NZ_BSOG01000001.1"/>
</dbReference>
<reference evidence="3" key="1">
    <citation type="journal article" date="2019" name="Int. J. Syst. Evol. Microbiol.">
        <title>The Global Catalogue of Microorganisms (GCM) 10K type strain sequencing project: providing services to taxonomists for standard genome sequencing and annotation.</title>
        <authorList>
            <consortium name="The Broad Institute Genomics Platform"/>
            <consortium name="The Broad Institute Genome Sequencing Center for Infectious Disease"/>
            <person name="Wu L."/>
            <person name="Ma J."/>
        </authorList>
    </citation>
    <scope>NUCLEOTIDE SEQUENCE [LARGE SCALE GENOMIC DNA]</scope>
    <source>
        <strain evidence="3">NBRC 110044</strain>
    </source>
</reference>
<evidence type="ECO:0000313" key="2">
    <source>
        <dbReference type="EMBL" id="GLR12008.1"/>
    </source>
</evidence>
<organism evidence="2 3">
    <name type="scientific">Chitinimonas prasina</name>
    <dbReference type="NCBI Taxonomy" id="1434937"/>
    <lineage>
        <taxon>Bacteria</taxon>
        <taxon>Pseudomonadati</taxon>
        <taxon>Pseudomonadota</taxon>
        <taxon>Betaproteobacteria</taxon>
        <taxon>Neisseriales</taxon>
        <taxon>Chitinibacteraceae</taxon>
        <taxon>Chitinimonas</taxon>
    </lineage>
</organism>
<dbReference type="InterPro" id="IPR011990">
    <property type="entry name" value="TPR-like_helical_dom_sf"/>
</dbReference>